<feature type="domain" description="TniQ" evidence="1">
    <location>
        <begin position="3"/>
        <end position="119"/>
    </location>
</feature>
<evidence type="ECO:0000259" key="1">
    <source>
        <dbReference type="Pfam" id="PF06527"/>
    </source>
</evidence>
<dbReference type="AlphaFoldDB" id="A0A437QFG2"/>
<proteinExistence type="predicted"/>
<dbReference type="InterPro" id="IPR009492">
    <property type="entry name" value="TniQ"/>
</dbReference>
<dbReference type="Pfam" id="PF06527">
    <property type="entry name" value="TniQ"/>
    <property type="match status" value="1"/>
</dbReference>
<dbReference type="EMBL" id="SACS01000026">
    <property type="protein sequence ID" value="RVU33163.1"/>
    <property type="molecule type" value="Genomic_DNA"/>
</dbReference>
<name>A0A437QFG2_9GAMM</name>
<dbReference type="RefSeq" id="WP_127700750.1">
    <property type="nucleotide sequence ID" value="NZ_SACS01000026.1"/>
</dbReference>
<dbReference type="Proteomes" id="UP000283077">
    <property type="component" value="Unassembled WGS sequence"/>
</dbReference>
<reference evidence="2 3" key="1">
    <citation type="submission" date="2019-01" db="EMBL/GenBank/DDBJ databases">
        <authorList>
            <person name="Chen W.-M."/>
        </authorList>
    </citation>
    <scope>NUCLEOTIDE SEQUENCE [LARGE SCALE GENOMIC DNA]</scope>
    <source>
        <strain evidence="2 3">KYPC3</strain>
    </source>
</reference>
<gene>
    <name evidence="2" type="ORF">EOE67_18165</name>
</gene>
<sequence length="348" mass="40032">MVVRPKIKANESLQSYMTRICRANHWRYLGFKAHVTKYVAPLNSTKLNDRKAISTFLAKKTGFSEVSKLVDVWLLVNRHRSYFDMSRIKICPICYEDGCEAPAYWSFNSYLCCVQHECLMVDSCHSCNQRYTNEGLIDLQCDYCHTPIRDNKPKQVEATDYYSRKIYDLFASKNMEPEDYLSCVTTEITQSELELTLMKSLVSNFSNDLSTSKRHARRHSAIELLYQKQLLCGTISRNERMLNAEVARAVTELYRRGESDLGRIIQTVRPLLEDPRAAFLRKALQAFILSCPPELDQLRVGVRLLEQLFCAEKGYYEALLRTNFSSDMIIAPGTPAILARSAIKLIKS</sequence>
<evidence type="ECO:0000313" key="2">
    <source>
        <dbReference type="EMBL" id="RVU33163.1"/>
    </source>
</evidence>
<protein>
    <recommendedName>
        <fullName evidence="1">TniQ domain-containing protein</fullName>
    </recommendedName>
</protein>
<organism evidence="2 3">
    <name type="scientific">Rheinheimera riviphila</name>
    <dbReference type="NCBI Taxonomy" id="1834037"/>
    <lineage>
        <taxon>Bacteria</taxon>
        <taxon>Pseudomonadati</taxon>
        <taxon>Pseudomonadota</taxon>
        <taxon>Gammaproteobacteria</taxon>
        <taxon>Chromatiales</taxon>
        <taxon>Chromatiaceae</taxon>
        <taxon>Rheinheimera</taxon>
    </lineage>
</organism>
<comment type="caution">
    <text evidence="2">The sequence shown here is derived from an EMBL/GenBank/DDBJ whole genome shotgun (WGS) entry which is preliminary data.</text>
</comment>
<keyword evidence="3" id="KW-1185">Reference proteome</keyword>
<dbReference type="OrthoDB" id="6296434at2"/>
<accession>A0A437QFG2</accession>
<evidence type="ECO:0000313" key="3">
    <source>
        <dbReference type="Proteomes" id="UP000283077"/>
    </source>
</evidence>